<dbReference type="Gene3D" id="3.20.20.370">
    <property type="entry name" value="Glycoside hydrolase/deacetylase"/>
    <property type="match status" value="1"/>
</dbReference>
<dbReference type="OrthoDB" id="10436at2157"/>
<gene>
    <name evidence="2" type="ORF">C450_09493</name>
</gene>
<dbReference type="SUPFAM" id="SSF88713">
    <property type="entry name" value="Glycoside hydrolase/deacetylase"/>
    <property type="match status" value="1"/>
</dbReference>
<dbReference type="AlphaFoldDB" id="M0N7F1"/>
<dbReference type="STRING" id="1227456.C450_09493"/>
<dbReference type="Proteomes" id="UP000011625">
    <property type="component" value="Unassembled WGS sequence"/>
</dbReference>
<dbReference type="PROSITE" id="PS51677">
    <property type="entry name" value="NODB"/>
    <property type="match status" value="1"/>
</dbReference>
<comment type="caution">
    <text evidence="2">The sequence shown here is derived from an EMBL/GenBank/DDBJ whole genome shotgun (WGS) entry which is preliminary data.</text>
</comment>
<dbReference type="RefSeq" id="WP_005042933.1">
    <property type="nucleotide sequence ID" value="NZ_AOME01000052.1"/>
</dbReference>
<dbReference type="PANTHER" id="PTHR47561:SF1">
    <property type="entry name" value="POLYSACCHARIDE DEACETYLASE FAMILY PROTEIN (AFU_ORTHOLOGUE AFUA_6G05030)"/>
    <property type="match status" value="1"/>
</dbReference>
<dbReference type="Pfam" id="PF11959">
    <property type="entry name" value="DUF3473"/>
    <property type="match status" value="1"/>
</dbReference>
<dbReference type="InterPro" id="IPR045235">
    <property type="entry name" value="PuuE_HpPgdA-like"/>
</dbReference>
<dbReference type="PANTHER" id="PTHR47561">
    <property type="entry name" value="POLYSACCHARIDE DEACETYLASE FAMILY PROTEIN (AFU_ORTHOLOGUE AFUA_6G05030)"/>
    <property type="match status" value="1"/>
</dbReference>
<dbReference type="EMBL" id="AOME01000052">
    <property type="protein sequence ID" value="EMA53039.1"/>
    <property type="molecule type" value="Genomic_DNA"/>
</dbReference>
<dbReference type="CDD" id="cd10941">
    <property type="entry name" value="CE4_PuuE_HpPgdA_like_2"/>
    <property type="match status" value="1"/>
</dbReference>
<proteinExistence type="predicted"/>
<dbReference type="InterPro" id="IPR022560">
    <property type="entry name" value="DUF3473"/>
</dbReference>
<dbReference type="GO" id="GO:0016810">
    <property type="term" value="F:hydrolase activity, acting on carbon-nitrogen (but not peptide) bonds"/>
    <property type="evidence" value="ECO:0007669"/>
    <property type="project" value="InterPro"/>
</dbReference>
<evidence type="ECO:0000313" key="2">
    <source>
        <dbReference type="EMBL" id="EMA53039.1"/>
    </source>
</evidence>
<feature type="domain" description="NodB homology" evidence="1">
    <location>
        <begin position="16"/>
        <end position="300"/>
    </location>
</feature>
<name>M0N7F1_9EURY</name>
<dbReference type="GO" id="GO:0005975">
    <property type="term" value="P:carbohydrate metabolic process"/>
    <property type="evidence" value="ECO:0007669"/>
    <property type="project" value="InterPro"/>
</dbReference>
<reference evidence="2 3" key="1">
    <citation type="journal article" date="2014" name="PLoS Genet.">
        <title>Phylogenetically driven sequencing of extremely halophilic archaea reveals strategies for static and dynamic osmo-response.</title>
        <authorList>
            <person name="Becker E.A."/>
            <person name="Seitzer P.M."/>
            <person name="Tritt A."/>
            <person name="Larsen D."/>
            <person name="Krusor M."/>
            <person name="Yao A.I."/>
            <person name="Wu D."/>
            <person name="Madern D."/>
            <person name="Eisen J.A."/>
            <person name="Darling A.E."/>
            <person name="Facciotti M.T."/>
        </authorList>
    </citation>
    <scope>NUCLEOTIDE SEQUENCE [LARGE SCALE GENOMIC DNA]</scope>
    <source>
        <strain evidence="2 3">DSM 8989</strain>
    </source>
</reference>
<dbReference type="InterPro" id="IPR011330">
    <property type="entry name" value="Glyco_hydro/deAcase_b/a-brl"/>
</dbReference>
<dbReference type="PATRIC" id="fig|1227456.3.peg.1916"/>
<dbReference type="Pfam" id="PF01522">
    <property type="entry name" value="Polysacc_deac_1"/>
    <property type="match status" value="1"/>
</dbReference>
<dbReference type="InterPro" id="IPR002509">
    <property type="entry name" value="NODB_dom"/>
</dbReference>
<evidence type="ECO:0000313" key="3">
    <source>
        <dbReference type="Proteomes" id="UP000011625"/>
    </source>
</evidence>
<sequence>MSPTNALSFDLEHWFTATLLREETTDPVVHVERSTEIVLDLLDRHDVTATFYVVGEVAEAYPDLIARIATAGHEIGSHGHTHRPLFELTPEIFREELDHSSDALEAAVNERPRGFRAPNFSVTPRTEWAFETLTDAGFEYDSSVFPVKTPMYGVRGAPLRPYAVNLDAPFAAGGPPRPDALTEVPLAVFHPHVRLPIAGGFYARVLPARVVKWGIKTFNASGTPATLYFHPWEFNPAVADELGDVSPHARFISSHGIDTLAAKLDSLLEAVEFGPVEDVIDEATTCSTERGVTPSEGVGQ</sequence>
<accession>M0N7F1</accession>
<organism evidence="2 3">
    <name type="scientific">Halococcus salifodinae DSM 8989</name>
    <dbReference type="NCBI Taxonomy" id="1227456"/>
    <lineage>
        <taxon>Archaea</taxon>
        <taxon>Methanobacteriati</taxon>
        <taxon>Methanobacteriota</taxon>
        <taxon>Stenosarchaea group</taxon>
        <taxon>Halobacteria</taxon>
        <taxon>Halobacteriales</taxon>
        <taxon>Halococcaceae</taxon>
        <taxon>Halococcus</taxon>
    </lineage>
</organism>
<evidence type="ECO:0000259" key="1">
    <source>
        <dbReference type="PROSITE" id="PS51677"/>
    </source>
</evidence>
<keyword evidence="3" id="KW-1185">Reference proteome</keyword>
<protein>
    <submittedName>
        <fullName evidence="2">Putative polysaccharide deacetylase</fullName>
    </submittedName>
</protein>